<evidence type="ECO:0000313" key="2">
    <source>
        <dbReference type="EMBL" id="KUI74335.1"/>
    </source>
</evidence>
<name>A0A194WDW2_CYTMA</name>
<feature type="region of interest" description="Disordered" evidence="1">
    <location>
        <begin position="37"/>
        <end position="175"/>
    </location>
</feature>
<accession>A0A194WDW2</accession>
<dbReference type="AlphaFoldDB" id="A0A194WDW2"/>
<evidence type="ECO:0000313" key="3">
    <source>
        <dbReference type="Proteomes" id="UP000078559"/>
    </source>
</evidence>
<feature type="compositionally biased region" description="Low complexity" evidence="1">
    <location>
        <begin position="44"/>
        <end position="59"/>
    </location>
</feature>
<organism evidence="2 3">
    <name type="scientific">Cytospora mali</name>
    <name type="common">Apple Valsa canker fungus</name>
    <name type="synonym">Valsa mali</name>
    <dbReference type="NCBI Taxonomy" id="578113"/>
    <lineage>
        <taxon>Eukaryota</taxon>
        <taxon>Fungi</taxon>
        <taxon>Dikarya</taxon>
        <taxon>Ascomycota</taxon>
        <taxon>Pezizomycotina</taxon>
        <taxon>Sordariomycetes</taxon>
        <taxon>Sordariomycetidae</taxon>
        <taxon>Diaporthales</taxon>
        <taxon>Cytosporaceae</taxon>
        <taxon>Cytospora</taxon>
    </lineage>
</organism>
<dbReference type="Proteomes" id="UP000078559">
    <property type="component" value="Chromosome 12"/>
</dbReference>
<dbReference type="EMBL" id="CM003109">
    <property type="protein sequence ID" value="KUI74335.1"/>
    <property type="molecule type" value="Genomic_DNA"/>
</dbReference>
<dbReference type="OrthoDB" id="2142759at2759"/>
<evidence type="ECO:0000256" key="1">
    <source>
        <dbReference type="SAM" id="MobiDB-lite"/>
    </source>
</evidence>
<keyword evidence="3" id="KW-1185">Reference proteome</keyword>
<sequence length="175" mass="19090">MPVQRGALEGVGKAYIFAKFAQAVFMLYEPFIAFSPGSSGGGSRSASATSTKRSRSLASEAAEDSDMEKEAEWYERNVRRGLWSCEGSEDDEDGVERGRPRKRRKRDSGSEHTVDTLPSLTESFAVGVSCTDSNRGSQEDAGLLQVPSEPHDWSGTDKHPPQGSLANEDREQESV</sequence>
<feature type="compositionally biased region" description="Basic and acidic residues" evidence="1">
    <location>
        <begin position="68"/>
        <end position="78"/>
    </location>
</feature>
<proteinExistence type="predicted"/>
<reference evidence="2" key="1">
    <citation type="submission" date="2014-12" db="EMBL/GenBank/DDBJ databases">
        <title>Genome Sequence of Valsa Canker Pathogens Uncovers a Specific Adaption of Colonization on Woody Bark.</title>
        <authorList>
            <person name="Yin Z."/>
            <person name="Liu H."/>
            <person name="Gao X."/>
            <person name="Li Z."/>
            <person name="Song N."/>
            <person name="Ke X."/>
            <person name="Dai Q."/>
            <person name="Wu Y."/>
            <person name="Sun Y."/>
            <person name="Xu J.-R."/>
            <person name="Kang Z.K."/>
            <person name="Wang L."/>
            <person name="Huang L."/>
        </authorList>
    </citation>
    <scope>NUCLEOTIDE SEQUENCE [LARGE SCALE GENOMIC DNA]</scope>
    <source>
        <strain evidence="2">03-8</strain>
    </source>
</reference>
<feature type="compositionally biased region" description="Basic and acidic residues" evidence="1">
    <location>
        <begin position="149"/>
        <end position="160"/>
    </location>
</feature>
<protein>
    <submittedName>
        <fullName evidence="2">Uncharacterized protein</fullName>
    </submittedName>
</protein>
<gene>
    <name evidence="2" type="ORF">VM1G_09898</name>
</gene>